<protein>
    <recommendedName>
        <fullName evidence="2">HTH cro/C1-type domain-containing protein</fullName>
    </recommendedName>
</protein>
<dbReference type="PROSITE" id="PS50943">
    <property type="entry name" value="HTH_CROC1"/>
    <property type="match status" value="1"/>
</dbReference>
<evidence type="ECO:0000313" key="3">
    <source>
        <dbReference type="EMBL" id="PGT99829.1"/>
    </source>
</evidence>
<dbReference type="PANTHER" id="PTHR46797">
    <property type="entry name" value="HTH-TYPE TRANSCRIPTIONAL REGULATOR"/>
    <property type="match status" value="1"/>
</dbReference>
<comment type="caution">
    <text evidence="3">The sequence shown here is derived from an EMBL/GenBank/DDBJ whole genome shotgun (WGS) entry which is preliminary data.</text>
</comment>
<evidence type="ECO:0000313" key="4">
    <source>
        <dbReference type="Proteomes" id="UP000225766"/>
    </source>
</evidence>
<dbReference type="InterPro" id="IPR050807">
    <property type="entry name" value="TransReg_Diox_bact_type"/>
</dbReference>
<dbReference type="InterPro" id="IPR001387">
    <property type="entry name" value="Cro/C1-type_HTH"/>
</dbReference>
<dbReference type="PANTHER" id="PTHR46797:SF1">
    <property type="entry name" value="METHYLPHOSPHONATE SYNTHASE"/>
    <property type="match status" value="1"/>
</dbReference>
<dbReference type="AlphaFoldDB" id="A0A2C1LPE9"/>
<feature type="domain" description="HTH cro/C1-type" evidence="2">
    <location>
        <begin position="33"/>
        <end position="88"/>
    </location>
</feature>
<dbReference type="EMBL" id="NUMG01000025">
    <property type="protein sequence ID" value="PGT99829.1"/>
    <property type="molecule type" value="Genomic_DNA"/>
</dbReference>
<gene>
    <name evidence="3" type="ORF">COD19_18015</name>
</gene>
<sequence>MNIYSYYNSETNNGYYETPVILNNKEVGSVDKIRVFRRKKGWSQFKLAEEAGVSQTTISQLENKKRIAPTFESIKRIAKALGVRIEELETIDR</sequence>
<dbReference type="SMART" id="SM00530">
    <property type="entry name" value="HTH_XRE"/>
    <property type="match status" value="1"/>
</dbReference>
<dbReference type="Gene3D" id="1.10.260.40">
    <property type="entry name" value="lambda repressor-like DNA-binding domains"/>
    <property type="match status" value="1"/>
</dbReference>
<organism evidence="3 4">
    <name type="scientific">Bacillus cereus</name>
    <dbReference type="NCBI Taxonomy" id="1396"/>
    <lineage>
        <taxon>Bacteria</taxon>
        <taxon>Bacillati</taxon>
        <taxon>Bacillota</taxon>
        <taxon>Bacilli</taxon>
        <taxon>Bacillales</taxon>
        <taxon>Bacillaceae</taxon>
        <taxon>Bacillus</taxon>
        <taxon>Bacillus cereus group</taxon>
    </lineage>
</organism>
<dbReference type="SUPFAM" id="SSF47413">
    <property type="entry name" value="lambda repressor-like DNA-binding domains"/>
    <property type="match status" value="1"/>
</dbReference>
<dbReference type="Proteomes" id="UP000225766">
    <property type="component" value="Unassembled WGS sequence"/>
</dbReference>
<dbReference type="InterPro" id="IPR010982">
    <property type="entry name" value="Lambda_DNA-bd_dom_sf"/>
</dbReference>
<accession>A0A2C1LPE9</accession>
<dbReference type="CDD" id="cd00093">
    <property type="entry name" value="HTH_XRE"/>
    <property type="match status" value="1"/>
</dbReference>
<dbReference type="GO" id="GO:0005829">
    <property type="term" value="C:cytosol"/>
    <property type="evidence" value="ECO:0007669"/>
    <property type="project" value="TreeGrafter"/>
</dbReference>
<reference evidence="3 4" key="1">
    <citation type="submission" date="2017-09" db="EMBL/GenBank/DDBJ databases">
        <title>Large-scale bioinformatics analysis of Bacillus genomes uncovers conserved roles of natural products in bacterial physiology.</title>
        <authorList>
            <consortium name="Agbiome Team Llc"/>
            <person name="Bleich R.M."/>
            <person name="Grubbs K.J."/>
            <person name="Santa Maria K.C."/>
            <person name="Allen S.E."/>
            <person name="Farag S."/>
            <person name="Shank E.A."/>
            <person name="Bowers A."/>
        </authorList>
    </citation>
    <scope>NUCLEOTIDE SEQUENCE [LARGE SCALE GENOMIC DNA]</scope>
    <source>
        <strain evidence="3 4">AFS040105</strain>
    </source>
</reference>
<dbReference type="Pfam" id="PF01381">
    <property type="entry name" value="HTH_3"/>
    <property type="match status" value="1"/>
</dbReference>
<proteinExistence type="predicted"/>
<dbReference type="GO" id="GO:0003677">
    <property type="term" value="F:DNA binding"/>
    <property type="evidence" value="ECO:0007669"/>
    <property type="project" value="UniProtKB-KW"/>
</dbReference>
<evidence type="ECO:0000259" key="2">
    <source>
        <dbReference type="PROSITE" id="PS50943"/>
    </source>
</evidence>
<name>A0A2C1LPE9_BACCE</name>
<keyword evidence="1" id="KW-0238">DNA-binding</keyword>
<evidence type="ECO:0000256" key="1">
    <source>
        <dbReference type="ARBA" id="ARBA00023125"/>
    </source>
</evidence>
<dbReference type="GO" id="GO:0003700">
    <property type="term" value="F:DNA-binding transcription factor activity"/>
    <property type="evidence" value="ECO:0007669"/>
    <property type="project" value="TreeGrafter"/>
</dbReference>